<keyword evidence="2" id="KW-1185">Reference proteome</keyword>
<protein>
    <submittedName>
        <fullName evidence="1">Uncharacterized protein</fullName>
    </submittedName>
</protein>
<evidence type="ECO:0000313" key="1">
    <source>
        <dbReference type="EMBL" id="KAH6941927.1"/>
    </source>
</evidence>
<comment type="caution">
    <text evidence="1">The sequence shown here is derived from an EMBL/GenBank/DDBJ whole genome shotgun (WGS) entry which is preliminary data.</text>
</comment>
<accession>A0ACB7T324</accession>
<dbReference type="Proteomes" id="UP000821845">
    <property type="component" value="Chromosome 11"/>
</dbReference>
<proteinExistence type="predicted"/>
<sequence>MYWFLGNTGAAISASTAPSHPMHSSTVHYAAHYSSDAATQAAPASYGNDGRLDIEQPTGDGLALPSCSTFSGNIFAVDPNISGAGTTLVNESFPGASGESSRELRGSMDSSAALVCDICKFAFKRAHHLEEHTSDHVAGKRHQCSSCGSLWRTPSALERHLLKHNNERPFKCSVCQASFKQKAHLTSHMKKKDH</sequence>
<name>A0ACB7T324_HYAAI</name>
<gene>
    <name evidence="1" type="ORF">HPB50_024433</name>
</gene>
<reference evidence="1" key="1">
    <citation type="submission" date="2020-05" db="EMBL/GenBank/DDBJ databases">
        <title>Large-scale comparative analyses of tick genomes elucidate their genetic diversity and vector capacities.</title>
        <authorList>
            <person name="Jia N."/>
            <person name="Wang J."/>
            <person name="Shi W."/>
            <person name="Du L."/>
            <person name="Sun Y."/>
            <person name="Zhan W."/>
            <person name="Jiang J."/>
            <person name="Wang Q."/>
            <person name="Zhang B."/>
            <person name="Ji P."/>
            <person name="Sakyi L.B."/>
            <person name="Cui X."/>
            <person name="Yuan T."/>
            <person name="Jiang B."/>
            <person name="Yang W."/>
            <person name="Lam T.T.-Y."/>
            <person name="Chang Q."/>
            <person name="Ding S."/>
            <person name="Wang X."/>
            <person name="Zhu J."/>
            <person name="Ruan X."/>
            <person name="Zhao L."/>
            <person name="Wei J."/>
            <person name="Que T."/>
            <person name="Du C."/>
            <person name="Cheng J."/>
            <person name="Dai P."/>
            <person name="Han X."/>
            <person name="Huang E."/>
            <person name="Gao Y."/>
            <person name="Liu J."/>
            <person name="Shao H."/>
            <person name="Ye R."/>
            <person name="Li L."/>
            <person name="Wei W."/>
            <person name="Wang X."/>
            <person name="Wang C."/>
            <person name="Yang T."/>
            <person name="Huo Q."/>
            <person name="Li W."/>
            <person name="Guo W."/>
            <person name="Chen H."/>
            <person name="Zhou L."/>
            <person name="Ni X."/>
            <person name="Tian J."/>
            <person name="Zhou Y."/>
            <person name="Sheng Y."/>
            <person name="Liu T."/>
            <person name="Pan Y."/>
            <person name="Xia L."/>
            <person name="Li J."/>
            <person name="Zhao F."/>
            <person name="Cao W."/>
        </authorList>
    </citation>
    <scope>NUCLEOTIDE SEQUENCE</scope>
    <source>
        <strain evidence="1">Hyas-2018</strain>
    </source>
</reference>
<dbReference type="EMBL" id="CM023491">
    <property type="protein sequence ID" value="KAH6941927.1"/>
    <property type="molecule type" value="Genomic_DNA"/>
</dbReference>
<evidence type="ECO:0000313" key="2">
    <source>
        <dbReference type="Proteomes" id="UP000821845"/>
    </source>
</evidence>
<organism evidence="1 2">
    <name type="scientific">Hyalomma asiaticum</name>
    <name type="common">Tick</name>
    <dbReference type="NCBI Taxonomy" id="266040"/>
    <lineage>
        <taxon>Eukaryota</taxon>
        <taxon>Metazoa</taxon>
        <taxon>Ecdysozoa</taxon>
        <taxon>Arthropoda</taxon>
        <taxon>Chelicerata</taxon>
        <taxon>Arachnida</taxon>
        <taxon>Acari</taxon>
        <taxon>Parasitiformes</taxon>
        <taxon>Ixodida</taxon>
        <taxon>Ixodoidea</taxon>
        <taxon>Ixodidae</taxon>
        <taxon>Hyalomminae</taxon>
        <taxon>Hyalomma</taxon>
    </lineage>
</organism>